<evidence type="ECO:0008006" key="8">
    <source>
        <dbReference type="Google" id="ProtNLM"/>
    </source>
</evidence>
<accession>A0AAV1ZEC9</accession>
<comment type="subcellular location">
    <subcellularLocation>
        <location evidence="1">Membrane</location>
        <topology evidence="1">Multi-pass membrane protein</topology>
    </subcellularLocation>
</comment>
<dbReference type="SUPFAM" id="SSF103473">
    <property type="entry name" value="MFS general substrate transporter"/>
    <property type="match status" value="1"/>
</dbReference>
<feature type="transmembrane region" description="Helical" evidence="5">
    <location>
        <begin position="401"/>
        <end position="424"/>
    </location>
</feature>
<dbReference type="PANTHER" id="PTHR23507:SF1">
    <property type="entry name" value="FI18259P1-RELATED"/>
    <property type="match status" value="1"/>
</dbReference>
<feature type="transmembrane region" description="Helical" evidence="5">
    <location>
        <begin position="275"/>
        <end position="297"/>
    </location>
</feature>
<evidence type="ECO:0000256" key="1">
    <source>
        <dbReference type="ARBA" id="ARBA00004141"/>
    </source>
</evidence>
<dbReference type="Pfam" id="PF07690">
    <property type="entry name" value="MFS_1"/>
    <property type="match status" value="1"/>
</dbReference>
<dbReference type="AlphaFoldDB" id="A0AAV1ZEC9"/>
<feature type="transmembrane region" description="Helical" evidence="5">
    <location>
        <begin position="430"/>
        <end position="453"/>
    </location>
</feature>
<dbReference type="InterPro" id="IPR011701">
    <property type="entry name" value="MFS"/>
</dbReference>
<keyword evidence="2 5" id="KW-0812">Transmembrane</keyword>
<evidence type="ECO:0000256" key="5">
    <source>
        <dbReference type="SAM" id="Phobius"/>
    </source>
</evidence>
<feature type="transmembrane region" description="Helical" evidence="5">
    <location>
        <begin position="177"/>
        <end position="198"/>
    </location>
</feature>
<keyword evidence="4 5" id="KW-0472">Membrane</keyword>
<gene>
    <name evidence="6" type="ORF">LARSCL_LOCUS4990</name>
</gene>
<feature type="transmembrane region" description="Helical" evidence="5">
    <location>
        <begin position="210"/>
        <end position="231"/>
    </location>
</feature>
<dbReference type="GO" id="GO:0022857">
    <property type="term" value="F:transmembrane transporter activity"/>
    <property type="evidence" value="ECO:0007669"/>
    <property type="project" value="InterPro"/>
</dbReference>
<dbReference type="Proteomes" id="UP001497382">
    <property type="component" value="Unassembled WGS sequence"/>
</dbReference>
<reference evidence="6 7" key="1">
    <citation type="submission" date="2024-04" db="EMBL/GenBank/DDBJ databases">
        <authorList>
            <person name="Rising A."/>
            <person name="Reimegard J."/>
            <person name="Sonavane S."/>
            <person name="Akerstrom W."/>
            <person name="Nylinder S."/>
            <person name="Hedman E."/>
            <person name="Kallberg Y."/>
        </authorList>
    </citation>
    <scope>NUCLEOTIDE SEQUENCE [LARGE SCALE GENOMIC DNA]</scope>
</reference>
<feature type="transmembrane region" description="Helical" evidence="5">
    <location>
        <begin position="367"/>
        <end position="389"/>
    </location>
</feature>
<dbReference type="PANTHER" id="PTHR23507">
    <property type="entry name" value="ZGC:174356"/>
    <property type="match status" value="1"/>
</dbReference>
<evidence type="ECO:0000313" key="7">
    <source>
        <dbReference type="Proteomes" id="UP001497382"/>
    </source>
</evidence>
<keyword evidence="7" id="KW-1185">Reference proteome</keyword>
<dbReference type="InterPro" id="IPR036259">
    <property type="entry name" value="MFS_trans_sf"/>
</dbReference>
<dbReference type="EMBL" id="CAXIEN010000044">
    <property type="protein sequence ID" value="CAL1269878.1"/>
    <property type="molecule type" value="Genomic_DNA"/>
</dbReference>
<evidence type="ECO:0000313" key="6">
    <source>
        <dbReference type="EMBL" id="CAL1269878.1"/>
    </source>
</evidence>
<protein>
    <recommendedName>
        <fullName evidence="8">Proton-coupled folate transporter</fullName>
    </recommendedName>
</protein>
<name>A0AAV1ZEC9_9ARAC</name>
<comment type="caution">
    <text evidence="6">The sequence shown here is derived from an EMBL/GenBank/DDBJ whole genome shotgun (WGS) entry which is preliminary data.</text>
</comment>
<feature type="transmembrane region" description="Helical" evidence="5">
    <location>
        <begin position="137"/>
        <end position="156"/>
    </location>
</feature>
<evidence type="ECO:0000256" key="3">
    <source>
        <dbReference type="ARBA" id="ARBA00022989"/>
    </source>
</evidence>
<dbReference type="GO" id="GO:0016020">
    <property type="term" value="C:membrane"/>
    <property type="evidence" value="ECO:0007669"/>
    <property type="project" value="UniProtKB-SubCell"/>
</dbReference>
<dbReference type="Gene3D" id="1.20.1250.20">
    <property type="entry name" value="MFS general substrate transporter like domains"/>
    <property type="match status" value="1"/>
</dbReference>
<proteinExistence type="predicted"/>
<evidence type="ECO:0000256" key="4">
    <source>
        <dbReference type="ARBA" id="ARBA00023136"/>
    </source>
</evidence>
<keyword evidence="3 5" id="KW-1133">Transmembrane helix</keyword>
<sequence>MSSKSIQVRISETLKKTTVEPFLFLMMFGYNCRMVTLQSLLHERSCRISLNFSDEVCAHLDLSENEYQQTLSVKYGNNIYNAVIILSTLPALVMALFLGPWSDRYSRKYPILMATMAITIDTSIQAVITTLKDVSPYWFLISTPISGFTGGFIIVLSSTYSYMSDITNERSRQVRYAVLEFFTIMATPAGSIVSGQLYNLGKDLPVGKYLPTMIVSPCSFALAWLWMRFYVVETKPRRFDITKKDIFRDLFRLENLKSSFNTCAQKRAGNLRMQIWFLMFVSFSTRLVQLGSLQIGFPYTRKIFKWDVYRYSFTTAIFSLVNACTTLFVVPLLNRRLLVHEAAVGLIGILSLMAKMILMSVTVYDYILFYAWLSGTLYACSGIAVRSRISKLVSRKELGRVFSLLGTCESLTPVLGTVAFLQVYNLSVDFYAGFPFALAALFLIPSACIFGWMMQMPTMSLTQYEESEEAKQMKELPIVKSDSFSYKELK</sequence>
<feature type="transmembrane region" description="Helical" evidence="5">
    <location>
        <begin position="309"/>
        <end position="330"/>
    </location>
</feature>
<feature type="transmembrane region" description="Helical" evidence="5">
    <location>
        <begin position="79"/>
        <end position="99"/>
    </location>
</feature>
<feature type="transmembrane region" description="Helical" evidence="5">
    <location>
        <begin position="342"/>
        <end position="361"/>
    </location>
</feature>
<organism evidence="6 7">
    <name type="scientific">Larinioides sclopetarius</name>
    <dbReference type="NCBI Taxonomy" id="280406"/>
    <lineage>
        <taxon>Eukaryota</taxon>
        <taxon>Metazoa</taxon>
        <taxon>Ecdysozoa</taxon>
        <taxon>Arthropoda</taxon>
        <taxon>Chelicerata</taxon>
        <taxon>Arachnida</taxon>
        <taxon>Araneae</taxon>
        <taxon>Araneomorphae</taxon>
        <taxon>Entelegynae</taxon>
        <taxon>Araneoidea</taxon>
        <taxon>Araneidae</taxon>
        <taxon>Larinioides</taxon>
    </lineage>
</organism>
<evidence type="ECO:0000256" key="2">
    <source>
        <dbReference type="ARBA" id="ARBA00022692"/>
    </source>
</evidence>